<keyword evidence="6" id="KW-0769">Symport</keyword>
<dbReference type="OrthoDB" id="9790043at2"/>
<evidence type="ECO:0000256" key="1">
    <source>
        <dbReference type="ARBA" id="ARBA00022448"/>
    </source>
</evidence>
<dbReference type="eggNOG" id="ENOG502Z7ID">
    <property type="taxonomic scope" value="Bacteria"/>
</dbReference>
<dbReference type="AlphaFoldDB" id="A0A0A2MS98"/>
<dbReference type="Pfam" id="PF06379">
    <property type="entry name" value="RhaT"/>
    <property type="match status" value="1"/>
</dbReference>
<accession>A0A0A2MS98</accession>
<evidence type="ECO:0000313" key="11">
    <source>
        <dbReference type="Proteomes" id="UP000030111"/>
    </source>
</evidence>
<feature type="transmembrane region" description="Helical" evidence="9">
    <location>
        <begin position="227"/>
        <end position="248"/>
    </location>
</feature>
<dbReference type="RefSeq" id="WP_026991622.1">
    <property type="nucleotide sequence ID" value="NZ_JRLY01000025.1"/>
</dbReference>
<reference evidence="10 11" key="1">
    <citation type="submission" date="2013-09" db="EMBL/GenBank/DDBJ databases">
        <authorList>
            <person name="Zeng Z."/>
            <person name="Chen C."/>
        </authorList>
    </citation>
    <scope>NUCLEOTIDE SEQUENCE [LARGE SCALE GENOMIC DNA]</scope>
    <source>
        <strain evidence="10 11">WB 4.1-42</strain>
    </source>
</reference>
<keyword evidence="3" id="KW-0997">Cell inner membrane</keyword>
<evidence type="ECO:0000256" key="9">
    <source>
        <dbReference type="SAM" id="Phobius"/>
    </source>
</evidence>
<feature type="transmembrane region" description="Helical" evidence="9">
    <location>
        <begin position="299"/>
        <end position="317"/>
    </location>
</feature>
<feature type="transmembrane region" description="Helical" evidence="9">
    <location>
        <begin position="182"/>
        <end position="204"/>
    </location>
</feature>
<dbReference type="GO" id="GO:0015153">
    <property type="term" value="F:rhamnose transmembrane transporter activity"/>
    <property type="evidence" value="ECO:0007669"/>
    <property type="project" value="InterPro"/>
</dbReference>
<keyword evidence="1" id="KW-0813">Transport</keyword>
<keyword evidence="2" id="KW-1003">Cell membrane</keyword>
<evidence type="ECO:0000256" key="3">
    <source>
        <dbReference type="ARBA" id="ARBA00022519"/>
    </source>
</evidence>
<feature type="transmembrane region" description="Helical" evidence="9">
    <location>
        <begin position="36"/>
        <end position="56"/>
    </location>
</feature>
<protein>
    <submittedName>
        <fullName evidence="10">Sugar:proton symporter</fullName>
    </submittedName>
</protein>
<organism evidence="10 11">
    <name type="scientific">Flavobacterium subsaxonicum WB 4.1-42 = DSM 21790</name>
    <dbReference type="NCBI Taxonomy" id="1121898"/>
    <lineage>
        <taxon>Bacteria</taxon>
        <taxon>Pseudomonadati</taxon>
        <taxon>Bacteroidota</taxon>
        <taxon>Flavobacteriia</taxon>
        <taxon>Flavobacteriales</taxon>
        <taxon>Flavobacteriaceae</taxon>
        <taxon>Flavobacterium</taxon>
    </lineage>
</organism>
<dbReference type="NCBIfam" id="NF010024">
    <property type="entry name" value="PRK13499.1-4"/>
    <property type="match status" value="1"/>
</dbReference>
<evidence type="ECO:0000256" key="6">
    <source>
        <dbReference type="ARBA" id="ARBA00022847"/>
    </source>
</evidence>
<feature type="transmembrane region" description="Helical" evidence="9">
    <location>
        <begin position="329"/>
        <end position="350"/>
    </location>
</feature>
<dbReference type="InterPro" id="IPR004673">
    <property type="entry name" value="L-rhamnose-proton_sym_RhaT"/>
</dbReference>
<keyword evidence="11" id="KW-1185">Reference proteome</keyword>
<gene>
    <name evidence="10" type="ORF">Q766_19805</name>
</gene>
<keyword evidence="4" id="KW-0762">Sugar transport</keyword>
<feature type="transmembrane region" description="Helical" evidence="9">
    <location>
        <begin position="141"/>
        <end position="161"/>
    </location>
</feature>
<dbReference type="GO" id="GO:0016020">
    <property type="term" value="C:membrane"/>
    <property type="evidence" value="ECO:0007669"/>
    <property type="project" value="InterPro"/>
</dbReference>
<evidence type="ECO:0000313" key="10">
    <source>
        <dbReference type="EMBL" id="KGO91120.1"/>
    </source>
</evidence>
<keyword evidence="7 9" id="KW-1133">Transmembrane helix</keyword>
<feature type="transmembrane region" description="Helical" evidence="9">
    <location>
        <begin position="102"/>
        <end position="121"/>
    </location>
</feature>
<evidence type="ECO:0000256" key="7">
    <source>
        <dbReference type="ARBA" id="ARBA00022989"/>
    </source>
</evidence>
<comment type="caution">
    <text evidence="10">The sequence shown here is derived from an EMBL/GenBank/DDBJ whole genome shotgun (WGS) entry which is preliminary data.</text>
</comment>
<proteinExistence type="predicted"/>
<evidence type="ECO:0000256" key="4">
    <source>
        <dbReference type="ARBA" id="ARBA00022597"/>
    </source>
</evidence>
<keyword evidence="8 9" id="KW-0472">Membrane</keyword>
<evidence type="ECO:0000256" key="2">
    <source>
        <dbReference type="ARBA" id="ARBA00022475"/>
    </source>
</evidence>
<dbReference type="Proteomes" id="UP000030111">
    <property type="component" value="Unassembled WGS sequence"/>
</dbReference>
<dbReference type="GO" id="GO:0015293">
    <property type="term" value="F:symporter activity"/>
    <property type="evidence" value="ECO:0007669"/>
    <property type="project" value="UniProtKB-KW"/>
</dbReference>
<name>A0A0A2MS98_9FLAO</name>
<feature type="transmembrane region" description="Helical" evidence="9">
    <location>
        <begin position="6"/>
        <end position="24"/>
    </location>
</feature>
<dbReference type="STRING" id="1121898.GCA_000422725_00128"/>
<evidence type="ECO:0000256" key="5">
    <source>
        <dbReference type="ARBA" id="ARBA00022692"/>
    </source>
</evidence>
<dbReference type="EMBL" id="JRLY01000025">
    <property type="protein sequence ID" value="KGO91120.1"/>
    <property type="molecule type" value="Genomic_DNA"/>
</dbReference>
<sequence length="352" mass="38854">MHALFGVFFHLIGSVAAGSFYMPYKKVKGWQWESYWITGGFFSWLIAPFLALWITFPDFTALLFSNTTVMCYAIFFGILWGIGGLTYGLGMRFLGLSLGNSVMLGFSSAFGALFPAIYYNFNPQHGKVSLNDMIGSTGGRVILFGILLCLIGIAVSGRAGMMKEKEQRINAVDKPKTDTEFSFKKGIIVAVLSGILSSCFNYGIEAGKPLAEAAVQLGVNPLFQNNITFVLVLWGGFTTNFIWCTYLIIKNKSYTDFANKRMPLTKNYIFCALAGTTWFLQFFFYGMGESRLGNGASSWILHMSAIILVGNLWGLYLKEWKGVSKATKTTMITGVAVLLISVIIVGYGNYLS</sequence>
<keyword evidence="5 9" id="KW-0812">Transmembrane</keyword>
<evidence type="ECO:0000256" key="8">
    <source>
        <dbReference type="ARBA" id="ARBA00023136"/>
    </source>
</evidence>
<feature type="transmembrane region" description="Helical" evidence="9">
    <location>
        <begin position="268"/>
        <end position="287"/>
    </location>
</feature>
<feature type="transmembrane region" description="Helical" evidence="9">
    <location>
        <begin position="62"/>
        <end position="90"/>
    </location>
</feature>